<reference evidence="3 4" key="1">
    <citation type="journal article" date="2016" name="Front. Microbiol.">
        <title>Genome and transcriptome sequences reveal the specific parasitism of the nematophagous Purpureocillium lilacinum 36-1.</title>
        <authorList>
            <person name="Xie J."/>
            <person name="Li S."/>
            <person name="Mo C."/>
            <person name="Xiao X."/>
            <person name="Peng D."/>
            <person name="Wang G."/>
            <person name="Xiao Y."/>
        </authorList>
    </citation>
    <scope>NUCLEOTIDE SEQUENCE [LARGE SCALE GENOMIC DNA]</scope>
    <source>
        <strain evidence="3 4">36-1</strain>
    </source>
</reference>
<feature type="compositionally biased region" description="Basic and acidic residues" evidence="1">
    <location>
        <begin position="248"/>
        <end position="258"/>
    </location>
</feature>
<gene>
    <name evidence="3" type="ORF">PCL_04185</name>
</gene>
<protein>
    <submittedName>
        <fullName evidence="3">Alpha/beta fold family hydrolase</fullName>
    </submittedName>
</protein>
<dbReference type="AlphaFoldDB" id="A0A2U3ER63"/>
<evidence type="ECO:0000259" key="2">
    <source>
        <dbReference type="Pfam" id="PF00561"/>
    </source>
</evidence>
<evidence type="ECO:0000313" key="3">
    <source>
        <dbReference type="EMBL" id="PWI76991.1"/>
    </source>
</evidence>
<sequence length="385" mass="41606">MEASPEQFLKLPHGGRICYQTFGPHAGTPVLLLSGGGQSMLSWHEDLIAQLASALSQSNPSSPPSSSSSPARDYLFVRYDTRDTGRSTHYACLDDEARRRYTLDDLLADALALLDHVCAGVENAARAAHLVGFSMGGATAWMLAARHPHRVRTITLVSSSPVGPAGDVATGIPSVDEATMKRVEAVARPTEGEEWMTDREAVVRFLVGFEEACMGDEEERLTDEERRGAEESAGWAFDRAARVVRDAKQEMGDEDQRKGSKSQDNGRLYERGEERANVSSFFNQAGAAWAAWPREELRRVACPAVVVHGDGDGNVPLRHGEVLAEEMRGGGGGEGDGGAGPVATRQRARLVVVRGMGHGLRRRHWGVVVEEVRRVVAAAEGAMRG</sequence>
<evidence type="ECO:0000313" key="4">
    <source>
        <dbReference type="Proteomes" id="UP000245956"/>
    </source>
</evidence>
<dbReference type="GO" id="GO:0046503">
    <property type="term" value="P:glycerolipid catabolic process"/>
    <property type="evidence" value="ECO:0007669"/>
    <property type="project" value="TreeGrafter"/>
</dbReference>
<dbReference type="Proteomes" id="UP000245956">
    <property type="component" value="Unassembled WGS sequence"/>
</dbReference>
<dbReference type="Gene3D" id="3.40.50.1820">
    <property type="entry name" value="alpha/beta hydrolase"/>
    <property type="match status" value="1"/>
</dbReference>
<dbReference type="EMBL" id="LCWV01000001">
    <property type="protein sequence ID" value="PWI76991.1"/>
    <property type="molecule type" value="Genomic_DNA"/>
</dbReference>
<dbReference type="GO" id="GO:0004806">
    <property type="term" value="F:triacylglycerol lipase activity"/>
    <property type="evidence" value="ECO:0007669"/>
    <property type="project" value="TreeGrafter"/>
</dbReference>
<keyword evidence="3" id="KW-0378">Hydrolase</keyword>
<dbReference type="InterPro" id="IPR029058">
    <property type="entry name" value="AB_hydrolase_fold"/>
</dbReference>
<dbReference type="PANTHER" id="PTHR43433:SF5">
    <property type="entry name" value="AB HYDROLASE-1 DOMAIN-CONTAINING PROTEIN"/>
    <property type="match status" value="1"/>
</dbReference>
<feature type="domain" description="AB hydrolase-1" evidence="2">
    <location>
        <begin position="29"/>
        <end position="324"/>
    </location>
</feature>
<comment type="caution">
    <text evidence="3">The sequence shown here is derived from an EMBL/GenBank/DDBJ whole genome shotgun (WGS) entry which is preliminary data.</text>
</comment>
<accession>A0A2U3ER63</accession>
<evidence type="ECO:0000256" key="1">
    <source>
        <dbReference type="SAM" id="MobiDB-lite"/>
    </source>
</evidence>
<dbReference type="SUPFAM" id="SSF53474">
    <property type="entry name" value="alpha/beta-Hydrolases"/>
    <property type="match status" value="1"/>
</dbReference>
<dbReference type="Pfam" id="PF00561">
    <property type="entry name" value="Abhydrolase_1"/>
    <property type="match status" value="1"/>
</dbReference>
<feature type="region of interest" description="Disordered" evidence="1">
    <location>
        <begin position="248"/>
        <end position="268"/>
    </location>
</feature>
<name>A0A2U3ER63_PURLI</name>
<dbReference type="InterPro" id="IPR000073">
    <property type="entry name" value="AB_hydrolase_1"/>
</dbReference>
<dbReference type="PANTHER" id="PTHR43433">
    <property type="entry name" value="HYDROLASE, ALPHA/BETA FOLD FAMILY PROTEIN"/>
    <property type="match status" value="1"/>
</dbReference>
<dbReference type="InterPro" id="IPR050471">
    <property type="entry name" value="AB_hydrolase"/>
</dbReference>
<organism evidence="3 4">
    <name type="scientific">Purpureocillium lilacinum</name>
    <name type="common">Paecilomyces lilacinus</name>
    <dbReference type="NCBI Taxonomy" id="33203"/>
    <lineage>
        <taxon>Eukaryota</taxon>
        <taxon>Fungi</taxon>
        <taxon>Dikarya</taxon>
        <taxon>Ascomycota</taxon>
        <taxon>Pezizomycotina</taxon>
        <taxon>Sordariomycetes</taxon>
        <taxon>Hypocreomycetidae</taxon>
        <taxon>Hypocreales</taxon>
        <taxon>Ophiocordycipitaceae</taxon>
        <taxon>Purpureocillium</taxon>
    </lineage>
</organism>
<proteinExistence type="predicted"/>